<organism evidence="2 3">
    <name type="scientific">Exophiala mesophila</name>
    <name type="common">Black yeast-like fungus</name>
    <dbReference type="NCBI Taxonomy" id="212818"/>
    <lineage>
        <taxon>Eukaryota</taxon>
        <taxon>Fungi</taxon>
        <taxon>Dikarya</taxon>
        <taxon>Ascomycota</taxon>
        <taxon>Pezizomycotina</taxon>
        <taxon>Eurotiomycetes</taxon>
        <taxon>Chaetothyriomycetidae</taxon>
        <taxon>Chaetothyriales</taxon>
        <taxon>Herpotrichiellaceae</taxon>
        <taxon>Exophiala</taxon>
    </lineage>
</organism>
<dbReference type="PANTHER" id="PTHR42791:SF1">
    <property type="entry name" value="N-ACETYLTRANSFERASE DOMAIN-CONTAINING PROTEIN"/>
    <property type="match status" value="1"/>
</dbReference>
<comment type="caution">
    <text evidence="2">The sequence shown here is derived from an EMBL/GenBank/DDBJ whole genome shotgun (WGS) entry which is preliminary data.</text>
</comment>
<evidence type="ECO:0000259" key="1">
    <source>
        <dbReference type="PROSITE" id="PS51186"/>
    </source>
</evidence>
<dbReference type="InterPro" id="IPR000182">
    <property type="entry name" value="GNAT_dom"/>
</dbReference>
<dbReference type="PANTHER" id="PTHR42791">
    <property type="entry name" value="GNAT FAMILY ACETYLTRANSFERASE"/>
    <property type="match status" value="1"/>
</dbReference>
<dbReference type="InterPro" id="IPR016181">
    <property type="entry name" value="Acyl_CoA_acyltransferase"/>
</dbReference>
<dbReference type="AlphaFoldDB" id="A0A438NE49"/>
<dbReference type="GO" id="GO:0016747">
    <property type="term" value="F:acyltransferase activity, transferring groups other than amino-acyl groups"/>
    <property type="evidence" value="ECO:0007669"/>
    <property type="project" value="InterPro"/>
</dbReference>
<dbReference type="VEuPathDB" id="FungiDB:PV10_02393"/>
<dbReference type="SUPFAM" id="SSF55729">
    <property type="entry name" value="Acyl-CoA N-acyltransferases (Nat)"/>
    <property type="match status" value="1"/>
</dbReference>
<sequence length="250" mass="27741">MRVTAAMASLNGTLGDKPVTLGPNDNGVVPEQEYRRPQITTSTSEEYRQRLAEISSRATVSDPLNILFERDKVGGAPIEVEPSTLYRSSLKRLEVKVAAGAVIVEAANFAAAACWQPPSAVPDPLSEAEIVQMEKERPVFANFVRQSQGILNNYLGTKQKPYLLTLMARDPNRKDKGAVRAVIEPFVEKAKQEGVPLWLIAGNQRARDVYGWLGFREVQVFYSYPHPRKPQDEGIPSWCMVANYPPESPS</sequence>
<dbReference type="InterPro" id="IPR052523">
    <property type="entry name" value="Trichothecene_AcTrans"/>
</dbReference>
<evidence type="ECO:0000313" key="3">
    <source>
        <dbReference type="Proteomes" id="UP000288859"/>
    </source>
</evidence>
<evidence type="ECO:0000313" key="2">
    <source>
        <dbReference type="EMBL" id="RVX73965.1"/>
    </source>
</evidence>
<dbReference type="EMBL" id="NAJM01000006">
    <property type="protein sequence ID" value="RVX73965.1"/>
    <property type="molecule type" value="Genomic_DNA"/>
</dbReference>
<reference evidence="2 3" key="1">
    <citation type="submission" date="2017-03" db="EMBL/GenBank/DDBJ databases">
        <title>Genomes of endolithic fungi from Antarctica.</title>
        <authorList>
            <person name="Coleine C."/>
            <person name="Masonjones S."/>
            <person name="Stajich J.E."/>
        </authorList>
    </citation>
    <scope>NUCLEOTIDE SEQUENCE [LARGE SCALE GENOMIC DNA]</scope>
    <source>
        <strain evidence="2 3">CCFEE 6314</strain>
    </source>
</reference>
<dbReference type="PROSITE" id="PS51186">
    <property type="entry name" value="GNAT"/>
    <property type="match status" value="1"/>
</dbReference>
<accession>A0A438NE49</accession>
<dbReference type="Proteomes" id="UP000288859">
    <property type="component" value="Unassembled WGS sequence"/>
</dbReference>
<name>A0A438NE49_EXOME</name>
<dbReference type="OrthoDB" id="410198at2759"/>
<feature type="domain" description="N-acetyltransferase" evidence="1">
    <location>
        <begin position="101"/>
        <end position="245"/>
    </location>
</feature>
<protein>
    <recommendedName>
        <fullName evidence="1">N-acetyltransferase domain-containing protein</fullName>
    </recommendedName>
</protein>
<gene>
    <name evidence="2" type="ORF">B0A52_02855</name>
</gene>
<dbReference type="Gene3D" id="3.40.630.30">
    <property type="match status" value="1"/>
</dbReference>
<proteinExistence type="predicted"/>